<dbReference type="PROSITE" id="PS51257">
    <property type="entry name" value="PROKAR_LIPOPROTEIN"/>
    <property type="match status" value="1"/>
</dbReference>
<protein>
    <recommendedName>
        <fullName evidence="3">Lipoprotein</fullName>
    </recommendedName>
</protein>
<comment type="caution">
    <text evidence="1">The sequence shown here is derived from an EMBL/GenBank/DDBJ whole genome shotgun (WGS) entry which is preliminary data.</text>
</comment>
<reference evidence="1" key="1">
    <citation type="submission" date="2021-09" db="EMBL/GenBank/DDBJ databases">
        <title>Genome of Aequorivita sp. strain F64183.</title>
        <authorList>
            <person name="Wang Y."/>
        </authorList>
    </citation>
    <scope>NUCLEOTIDE SEQUENCE</scope>
    <source>
        <strain evidence="1">F64183</strain>
    </source>
</reference>
<accession>A0A9X1R0I8</accession>
<evidence type="ECO:0008006" key="3">
    <source>
        <dbReference type="Google" id="ProtNLM"/>
    </source>
</evidence>
<dbReference type="Proteomes" id="UP001139462">
    <property type="component" value="Unassembled WGS sequence"/>
</dbReference>
<keyword evidence="2" id="KW-1185">Reference proteome</keyword>
<gene>
    <name evidence="1" type="ORF">K8344_01045</name>
</gene>
<organism evidence="1 2">
    <name type="scientific">Aequorivita xiaoshiensis</name>
    <dbReference type="NCBI Taxonomy" id="2874476"/>
    <lineage>
        <taxon>Bacteria</taxon>
        <taxon>Pseudomonadati</taxon>
        <taxon>Bacteroidota</taxon>
        <taxon>Flavobacteriia</taxon>
        <taxon>Flavobacteriales</taxon>
        <taxon>Flavobacteriaceae</taxon>
        <taxon>Aequorivita</taxon>
    </lineage>
</organism>
<dbReference type="EMBL" id="JAIRBB010000001">
    <property type="protein sequence ID" value="MCG2429692.1"/>
    <property type="molecule type" value="Genomic_DNA"/>
</dbReference>
<evidence type="ECO:0000313" key="2">
    <source>
        <dbReference type="Proteomes" id="UP001139462"/>
    </source>
</evidence>
<sequence>MKKIILLLLITLVACSKQDSISDKELATEVEIVNNIDYYDKAYIEEASLSEQLEYKRYHLKKVANWLMKNKSDLYEVISTELKINNNSKRFLVSDIVQEMVLRKSGNIWNNVDLNFSLTAFENLDNDSAYPTVFFPNTSKYTDENRSPYDDSKQLYAIKDYDEVNEKEIMVGYQENANNELEEINEPVVPSIAEESEIIVLNIGPCTGTDPIGELRGLGCNSGGGGGGGGQGLDRHYIRNMTVRENKEPWPERSDVTLVGFKTLGLPYDNGPCGYSITGASDCLNEPEGRYIQEFKRKWIRNENQQTINHVIDAYPNPNNVDMYFALVIFERDNWPASKRTVGIDFPNGVTRTAQFRSWDSEYNKVLVKNKSASQGVSKIDGYSVDNSTIRYNLGD</sequence>
<dbReference type="AlphaFoldDB" id="A0A9X1R0I8"/>
<evidence type="ECO:0000313" key="1">
    <source>
        <dbReference type="EMBL" id="MCG2429692.1"/>
    </source>
</evidence>
<proteinExistence type="predicted"/>
<name>A0A9X1R0I8_9FLAO</name>
<dbReference type="RefSeq" id="WP_237606414.1">
    <property type="nucleotide sequence ID" value="NZ_JAIRBB010000001.1"/>
</dbReference>